<proteinExistence type="predicted"/>
<dbReference type="Proteomes" id="UP001177140">
    <property type="component" value="Unassembled WGS sequence"/>
</dbReference>
<reference evidence="1" key="1">
    <citation type="submission" date="2022-03" db="EMBL/GenBank/DDBJ databases">
        <title>A functionally conserved STORR gene fusion in Papaver species that diverged 16.8 million years ago.</title>
        <authorList>
            <person name="Catania T."/>
        </authorList>
    </citation>
    <scope>NUCLEOTIDE SEQUENCE</scope>
    <source>
        <strain evidence="1">S-191538</strain>
    </source>
</reference>
<name>A0AA41VJT8_PAPNU</name>
<dbReference type="EMBL" id="JAJJMA010237117">
    <property type="protein sequence ID" value="MCL7042587.1"/>
    <property type="molecule type" value="Genomic_DNA"/>
</dbReference>
<protein>
    <submittedName>
        <fullName evidence="1">Uncharacterized protein</fullName>
    </submittedName>
</protein>
<sequence length="80" mass="8984">TAVSFLKDAESTSAAATLDSVCENNKHELELGTGESKLTESAQVEQRPDHTDFRFPFGGWFSNLWSRREQKTYNQIASDT</sequence>
<keyword evidence="2" id="KW-1185">Reference proteome</keyword>
<evidence type="ECO:0000313" key="2">
    <source>
        <dbReference type="Proteomes" id="UP001177140"/>
    </source>
</evidence>
<accession>A0AA41VJT8</accession>
<feature type="non-terminal residue" evidence="1">
    <location>
        <position position="80"/>
    </location>
</feature>
<gene>
    <name evidence="1" type="ORF">MKW94_014487</name>
</gene>
<feature type="non-terminal residue" evidence="1">
    <location>
        <position position="1"/>
    </location>
</feature>
<organism evidence="1 2">
    <name type="scientific">Papaver nudicaule</name>
    <name type="common">Iceland poppy</name>
    <dbReference type="NCBI Taxonomy" id="74823"/>
    <lineage>
        <taxon>Eukaryota</taxon>
        <taxon>Viridiplantae</taxon>
        <taxon>Streptophyta</taxon>
        <taxon>Embryophyta</taxon>
        <taxon>Tracheophyta</taxon>
        <taxon>Spermatophyta</taxon>
        <taxon>Magnoliopsida</taxon>
        <taxon>Ranunculales</taxon>
        <taxon>Papaveraceae</taxon>
        <taxon>Papaveroideae</taxon>
        <taxon>Papaver</taxon>
    </lineage>
</organism>
<comment type="caution">
    <text evidence="1">The sequence shown here is derived from an EMBL/GenBank/DDBJ whole genome shotgun (WGS) entry which is preliminary data.</text>
</comment>
<evidence type="ECO:0000313" key="1">
    <source>
        <dbReference type="EMBL" id="MCL7042587.1"/>
    </source>
</evidence>
<dbReference type="AlphaFoldDB" id="A0AA41VJT8"/>